<dbReference type="Gene3D" id="3.40.50.410">
    <property type="entry name" value="von Willebrand factor, type A domain"/>
    <property type="match status" value="1"/>
</dbReference>
<keyword evidence="16" id="KW-0325">Glycoprotein</keyword>
<evidence type="ECO:0000256" key="5">
    <source>
        <dbReference type="ARBA" id="ARBA00022692"/>
    </source>
</evidence>
<dbReference type="GO" id="GO:0009986">
    <property type="term" value="C:cell surface"/>
    <property type="evidence" value="ECO:0007669"/>
    <property type="project" value="TreeGrafter"/>
</dbReference>
<dbReference type="FunFam" id="3.40.50.410:FF:000002">
    <property type="entry name" value="Integrin beta"/>
    <property type="match status" value="1"/>
</dbReference>
<dbReference type="GO" id="GO:0005925">
    <property type="term" value="C:focal adhesion"/>
    <property type="evidence" value="ECO:0007669"/>
    <property type="project" value="TreeGrafter"/>
</dbReference>
<dbReference type="FunFam" id="2.10.25.10:FF:000036">
    <property type="entry name" value="Integrin beta"/>
    <property type="match status" value="1"/>
</dbReference>
<feature type="disulfide bond" evidence="17">
    <location>
        <begin position="486"/>
        <end position="526"/>
    </location>
</feature>
<keyword evidence="3" id="KW-1003">Cell membrane</keyword>
<dbReference type="Gene3D" id="4.10.1240.30">
    <property type="match status" value="1"/>
</dbReference>
<feature type="disulfide bond" evidence="17">
    <location>
        <begin position="53"/>
        <end position="67"/>
    </location>
</feature>
<proteinExistence type="evidence at transcript level"/>
<feature type="domain" description="Integrin beta subunit cytoplasmic" evidence="22">
    <location>
        <begin position="754"/>
        <end position="800"/>
    </location>
</feature>
<evidence type="ECO:0000256" key="3">
    <source>
        <dbReference type="ARBA" id="ARBA00022475"/>
    </source>
</evidence>
<keyword evidence="15 17" id="KW-1015">Disulfide bond</keyword>
<feature type="disulfide bond" evidence="17">
    <location>
        <begin position="641"/>
        <end position="650"/>
    </location>
</feature>
<feature type="disulfide bond" evidence="17">
    <location>
        <begin position="610"/>
        <end position="615"/>
    </location>
</feature>
<dbReference type="SMART" id="SM01242">
    <property type="entry name" value="Integrin_B_tail"/>
    <property type="match status" value="1"/>
</dbReference>
<feature type="disulfide bond" evidence="17">
    <location>
        <begin position="534"/>
        <end position="565"/>
    </location>
</feature>
<organism evidence="24">
    <name type="scientific">Pacifastacus leniusculus</name>
    <name type="common">Signal crayfish</name>
    <dbReference type="NCBI Taxonomy" id="6720"/>
    <lineage>
        <taxon>Eukaryota</taxon>
        <taxon>Metazoa</taxon>
        <taxon>Ecdysozoa</taxon>
        <taxon>Arthropoda</taxon>
        <taxon>Crustacea</taxon>
        <taxon>Multicrustacea</taxon>
        <taxon>Malacostraca</taxon>
        <taxon>Eumalacostraca</taxon>
        <taxon>Eucarida</taxon>
        <taxon>Decapoda</taxon>
        <taxon>Pleocyemata</taxon>
        <taxon>Astacidea</taxon>
        <taxon>Astacoidea</taxon>
        <taxon>Astacidae</taxon>
        <taxon>Pacifastacus</taxon>
    </lineage>
</organism>
<dbReference type="AlphaFoldDB" id="P91774"/>
<keyword evidence="7 20" id="KW-0732">Signal</keyword>
<comment type="subcellular location">
    <subcellularLocation>
        <location evidence="1 18">Cell membrane</location>
        <topology evidence="1 18">Single-pass type I membrane protein</topology>
    </subcellularLocation>
</comment>
<dbReference type="EMBL" id="X98852">
    <property type="protein sequence ID" value="CAA67357.1"/>
    <property type="molecule type" value="mRNA"/>
</dbReference>
<keyword evidence="14 19" id="KW-0472">Membrane</keyword>
<accession>P91774</accession>
<name>P91774_PACLE</name>
<dbReference type="GO" id="GO:0046872">
    <property type="term" value="F:metal ion binding"/>
    <property type="evidence" value="ECO:0007669"/>
    <property type="project" value="UniProtKB-KW"/>
</dbReference>
<dbReference type="PIRSF" id="PIRSF002512">
    <property type="entry name" value="Integrin_B"/>
    <property type="match status" value="1"/>
</dbReference>
<sequence>MRHRGILVWAVVSVVWLVVVGVVTAQQHQQVVDKCNAQRKCVDCIQTPDCMWCSKLKNESEQRVARCQHIRADPPPSAAPDHLENITNSVFITQDTPLTVAGNENRGTTGEADKIVQLKPQRMKLKLRKGVPINITLTYRQARDYPVDLYYLMDLSNSMSDDKKQLAALGSELAKLMKGLTSQFTLGFGSFVDKVLMPYADTSPQKLLQPCPGCAPPYSFRNDLPLDDDPKQFTIKVNEAPISGNMDSPEGGFDALMQVMVCTDQIGWREQARRIVIFSTDAKFHHAGDGRLAGIVAPNDETCHLNNLQEYTDFDKYDYPSIAQINKIAKEKNINVIFAVSSHELLYKELSGMIETSSYGMLDADSGNVVELVRDQYNKISSTMRLTDNSTNSAVSVRYFSSCKEGGAPVLTRECGDIKENDTIDFLLEITAVECPKDANTTYVEVKTLQDNLVLEIEFKCSCGCADPEFVEENAAGCKGKGDLVCGVCACQEGYRGEVCQCSNEYSDNSESDTLLCMAKEGDKVCSGLGYCSCGLCICNDKPVVHGTYCECNSRKCQSGVGMACSGHGTCDCNKCRCDQGYTGDLCQCRDDSACRLQGTQETCSGHGKCECGKCKCSQQHGITYTGQYCEDCPTCTAGKCFEFRDCVQCQQFNTGKLKDTACLNCSINSNKIDSLDGQVATGARLCTFEDEEGCLFNFTYRYIDSASDTKPQQYQIFVQKDRQCPQPPPVLGIVFGLVAAIVAIGLLTLLIWKLLTTLHDRREYAKFEKERKLPSGKRAENPLYKSAKTTFQNPAFAQSK</sequence>
<feature type="disulfide bond" evidence="17">
    <location>
        <begin position="552"/>
        <end position="557"/>
    </location>
</feature>
<dbReference type="InterPro" id="IPR036349">
    <property type="entry name" value="Integrin_bsu_tail_dom_sf"/>
</dbReference>
<dbReference type="SMART" id="SM01241">
    <property type="entry name" value="Integrin_b_cyt"/>
    <property type="match status" value="1"/>
</dbReference>
<feature type="disulfide bond" evidence="17">
    <location>
        <begin position="573"/>
        <end position="604"/>
    </location>
</feature>
<dbReference type="SMART" id="SM00187">
    <property type="entry name" value="INB"/>
    <property type="match status" value="1"/>
</dbReference>
<evidence type="ECO:0000256" key="20">
    <source>
        <dbReference type="SAM" id="SignalP"/>
    </source>
</evidence>
<feature type="disulfide bond" evidence="17">
    <location>
        <begin position="435"/>
        <end position="687"/>
    </location>
</feature>
<feature type="disulfide bond" evidence="17">
    <location>
        <begin position="578"/>
        <end position="587"/>
    </location>
</feature>
<dbReference type="Gene3D" id="2.60.40.1510">
    <property type="entry name" value="ntegrin, alpha v. Chain A, domain 3"/>
    <property type="match status" value="1"/>
</dbReference>
<dbReference type="PROSITE" id="PS52047">
    <property type="entry name" value="I_EGF_2"/>
    <property type="match status" value="1"/>
</dbReference>
<evidence type="ECO:0000256" key="13">
    <source>
        <dbReference type="ARBA" id="ARBA00023037"/>
    </source>
</evidence>
<dbReference type="Pfam" id="PF07974">
    <property type="entry name" value="EGF_2"/>
    <property type="match status" value="1"/>
</dbReference>
<dbReference type="GO" id="GO:0016477">
    <property type="term" value="P:cell migration"/>
    <property type="evidence" value="ECO:0007669"/>
    <property type="project" value="TreeGrafter"/>
</dbReference>
<evidence type="ECO:0000256" key="8">
    <source>
        <dbReference type="ARBA" id="ARBA00022737"/>
    </source>
</evidence>
<dbReference type="GO" id="GO:0007229">
    <property type="term" value="P:integrin-mediated signaling pathway"/>
    <property type="evidence" value="ECO:0007669"/>
    <property type="project" value="UniProtKB-KW"/>
</dbReference>
<feature type="disulfide bond" evidence="17">
    <location>
        <begin position="491"/>
        <end position="500"/>
    </location>
</feature>
<feature type="transmembrane region" description="Helical" evidence="19">
    <location>
        <begin position="731"/>
        <end position="753"/>
    </location>
</feature>
<dbReference type="InterPro" id="IPR014836">
    <property type="entry name" value="Integrin_bsu_cyt_dom"/>
</dbReference>
<evidence type="ECO:0000256" key="14">
    <source>
        <dbReference type="ARBA" id="ARBA00023136"/>
    </source>
</evidence>
<evidence type="ECO:0000256" key="10">
    <source>
        <dbReference type="ARBA" id="ARBA00022842"/>
    </source>
</evidence>
<keyword evidence="12 19" id="KW-1133">Transmembrane helix</keyword>
<keyword evidence="6" id="KW-0479">Metal-binding</keyword>
<dbReference type="GO" id="GO:0033627">
    <property type="term" value="P:cell adhesion mediated by integrin"/>
    <property type="evidence" value="ECO:0007669"/>
    <property type="project" value="TreeGrafter"/>
</dbReference>
<dbReference type="PANTHER" id="PTHR10082">
    <property type="entry name" value="INTEGRIN BETA SUBUNIT"/>
    <property type="match status" value="1"/>
</dbReference>
<keyword evidence="10" id="KW-0460">Magnesium</keyword>
<feature type="disulfide bond" evidence="17">
    <location>
        <begin position="211"/>
        <end position="214"/>
    </location>
</feature>
<evidence type="ECO:0000313" key="24">
    <source>
        <dbReference type="EMBL" id="CAA67357.1"/>
    </source>
</evidence>
<dbReference type="InterPro" id="IPR057243">
    <property type="entry name" value="Integrin_I-EGF_CS"/>
</dbReference>
<dbReference type="InterPro" id="IPR002369">
    <property type="entry name" value="Integrin_bsu_VWA"/>
</dbReference>
<evidence type="ECO:0000256" key="1">
    <source>
        <dbReference type="ARBA" id="ARBA00004251"/>
    </source>
</evidence>
<keyword evidence="13 18" id="KW-0401">Integrin</keyword>
<evidence type="ECO:0000256" key="6">
    <source>
        <dbReference type="ARBA" id="ARBA00022723"/>
    </source>
</evidence>
<dbReference type="InterPro" id="IPR032695">
    <property type="entry name" value="Integrin_dom_sf"/>
</dbReference>
<feature type="disulfide bond" evidence="17">
    <location>
        <begin position="262"/>
        <end position="303"/>
    </location>
</feature>
<feature type="chain" id="PRO_5004161930" description="Integrin beta" evidence="20">
    <location>
        <begin position="26"/>
        <end position="801"/>
    </location>
</feature>
<feature type="disulfide bond" evidence="17">
    <location>
        <begin position="647"/>
        <end position="725"/>
    </location>
</feature>
<dbReference type="Pfam" id="PF00362">
    <property type="entry name" value="Integrin_beta"/>
    <property type="match status" value="1"/>
</dbReference>
<feature type="disulfide bond" evidence="17">
    <location>
        <begin position="539"/>
        <end position="550"/>
    </location>
</feature>
<evidence type="ECO:0000256" key="19">
    <source>
        <dbReference type="SAM" id="Phobius"/>
    </source>
</evidence>
<evidence type="ECO:0000256" key="16">
    <source>
        <dbReference type="ARBA" id="ARBA00023180"/>
    </source>
</evidence>
<feature type="disulfide bond" evidence="17">
    <location>
        <begin position="612"/>
        <end position="663"/>
    </location>
</feature>
<dbReference type="Gene3D" id="2.10.25.10">
    <property type="entry name" value="Laminin"/>
    <property type="match status" value="3"/>
</dbReference>
<evidence type="ECO:0000256" key="9">
    <source>
        <dbReference type="ARBA" id="ARBA00022837"/>
    </source>
</evidence>
<evidence type="ECO:0000256" key="15">
    <source>
        <dbReference type="ARBA" id="ARBA00023157"/>
    </source>
</evidence>
<protein>
    <recommendedName>
        <fullName evidence="18">Integrin beta</fullName>
    </recommendedName>
</protein>
<feature type="disulfide bond" evidence="17">
    <location>
        <begin position="403"/>
        <end position="415"/>
    </location>
</feature>
<dbReference type="GO" id="GO:0005178">
    <property type="term" value="F:integrin binding"/>
    <property type="evidence" value="ECO:0007669"/>
    <property type="project" value="TreeGrafter"/>
</dbReference>
<dbReference type="PANTHER" id="PTHR10082:SF60">
    <property type="entry name" value="INTEGRIN BETA-PS"/>
    <property type="match status" value="1"/>
</dbReference>
<feature type="disulfide bond" evidence="17">
    <location>
        <begin position="461"/>
        <end position="465"/>
    </location>
</feature>
<feature type="disulfide bond" evidence="17">
    <location>
        <begin position="532"/>
        <end position="537"/>
    </location>
</feature>
<dbReference type="Pfam" id="PF18372">
    <property type="entry name" value="I-EGF_1"/>
    <property type="match status" value="1"/>
</dbReference>
<dbReference type="Pfam" id="PF23105">
    <property type="entry name" value="EGF_integrin"/>
    <property type="match status" value="2"/>
</dbReference>
<dbReference type="PRINTS" id="PR01186">
    <property type="entry name" value="INTEGRINB"/>
</dbReference>
<dbReference type="SUPFAM" id="SSF53300">
    <property type="entry name" value="vWA-like"/>
    <property type="match status" value="1"/>
</dbReference>
<dbReference type="GO" id="GO:0007157">
    <property type="term" value="P:heterophilic cell-cell adhesion via plasma membrane cell adhesion molecules"/>
    <property type="evidence" value="ECO:0007669"/>
    <property type="project" value="UniProtKB-ARBA"/>
</dbReference>
<feature type="signal peptide" evidence="20">
    <location>
        <begin position="1"/>
        <end position="25"/>
    </location>
</feature>
<dbReference type="GO" id="GO:0007160">
    <property type="term" value="P:cell-matrix adhesion"/>
    <property type="evidence" value="ECO:0007669"/>
    <property type="project" value="TreeGrafter"/>
</dbReference>
<dbReference type="Gene3D" id="1.20.5.100">
    <property type="entry name" value="Cytochrome c1, transmembrane anchor, C-terminal"/>
    <property type="match status" value="1"/>
</dbReference>
<feature type="domain" description="Integrin beta subunit tail" evidence="23">
    <location>
        <begin position="641"/>
        <end position="730"/>
    </location>
</feature>
<dbReference type="SUPFAM" id="SSF57196">
    <property type="entry name" value="EGF/Laminin"/>
    <property type="match status" value="1"/>
</dbReference>
<dbReference type="GO" id="GO:0008305">
    <property type="term" value="C:integrin complex"/>
    <property type="evidence" value="ECO:0007669"/>
    <property type="project" value="TreeGrafter"/>
</dbReference>
<keyword evidence="11 18" id="KW-0130">Cell adhesion</keyword>
<comment type="similarity">
    <text evidence="2 18">Belongs to the integrin beta chain family.</text>
</comment>
<dbReference type="InterPro" id="IPR015812">
    <property type="entry name" value="Integrin_bsu"/>
</dbReference>
<keyword evidence="9" id="KW-0106">Calcium</keyword>
<keyword evidence="8" id="KW-0677">Repeat</keyword>
<feature type="disulfide bond" evidence="17">
    <location>
        <begin position="617"/>
        <end position="630"/>
    </location>
</feature>
<evidence type="ECO:0000259" key="23">
    <source>
        <dbReference type="SMART" id="SM01242"/>
    </source>
</evidence>
<evidence type="ECO:0000256" key="18">
    <source>
        <dbReference type="RuleBase" id="RU000633"/>
    </source>
</evidence>
<dbReference type="InterPro" id="IPR057073">
    <property type="entry name" value="EGF_integrin_2"/>
</dbReference>
<feature type="disulfide bond" evidence="17">
    <location>
        <begin position="41"/>
        <end position="50"/>
    </location>
</feature>
<feature type="disulfide bond" evidence="17">
    <location>
        <begin position="571"/>
        <end position="576"/>
    </location>
</feature>
<dbReference type="InterPro" id="IPR012896">
    <property type="entry name" value="Integrin_bsu_tail"/>
</dbReference>
<dbReference type="InterPro" id="IPR036465">
    <property type="entry name" value="vWFA_dom_sf"/>
</dbReference>
<evidence type="ECO:0000256" key="4">
    <source>
        <dbReference type="ARBA" id="ARBA00022536"/>
    </source>
</evidence>
<evidence type="ECO:0000259" key="21">
    <source>
        <dbReference type="SMART" id="SM00187"/>
    </source>
</evidence>
<dbReference type="Pfam" id="PF07965">
    <property type="entry name" value="Integrin_B_tail"/>
    <property type="match status" value="1"/>
</dbReference>
<feature type="domain" description="Integrin beta subunit VWA" evidence="21">
    <location>
        <begin position="40"/>
        <end position="463"/>
    </location>
</feature>
<evidence type="ECO:0000256" key="17">
    <source>
        <dbReference type="PIRSR" id="PIRSR002512-1"/>
    </source>
</evidence>
<dbReference type="SUPFAM" id="SSF69687">
    <property type="entry name" value="Integrin beta tail domain"/>
    <property type="match status" value="1"/>
</dbReference>
<dbReference type="SUPFAM" id="SSF103575">
    <property type="entry name" value="Plexin repeat"/>
    <property type="match status" value="1"/>
</dbReference>
<evidence type="ECO:0000259" key="22">
    <source>
        <dbReference type="SMART" id="SM01241"/>
    </source>
</evidence>
<dbReference type="SUPFAM" id="SSF69179">
    <property type="entry name" value="Integrin domains"/>
    <property type="match status" value="1"/>
</dbReference>
<evidence type="ECO:0000256" key="7">
    <source>
        <dbReference type="ARBA" id="ARBA00022729"/>
    </source>
</evidence>
<keyword evidence="5 18" id="KW-0812">Transmembrane</keyword>
<dbReference type="InterPro" id="IPR040622">
    <property type="entry name" value="EGF_integrin_1"/>
</dbReference>
<evidence type="ECO:0000256" key="12">
    <source>
        <dbReference type="ARBA" id="ARBA00022989"/>
    </source>
</evidence>
<dbReference type="PROSITE" id="PS00243">
    <property type="entry name" value="I_EGF_1"/>
    <property type="match status" value="2"/>
</dbReference>
<evidence type="ECO:0000256" key="11">
    <source>
        <dbReference type="ARBA" id="ARBA00022889"/>
    </source>
</evidence>
<dbReference type="Pfam" id="PF08725">
    <property type="entry name" value="Integrin_b_cyt"/>
    <property type="match status" value="1"/>
</dbReference>
<reference evidence="24" key="1">
    <citation type="journal article" date="1997" name="J. Exp. Zool.">
        <title>Identification and cloning of an integrin beta subunit from hemocytes of the freshwater crayfish Pacifastacus leniusculus.</title>
        <authorList>
            <person name="Holmblad T."/>
            <person name="Thornqvist P.O."/>
            <person name="Soderhall K."/>
            <person name="Johansson M.W."/>
        </authorList>
    </citation>
    <scope>NUCLEOTIDE SEQUENCE</scope>
</reference>
<dbReference type="InterPro" id="IPR013111">
    <property type="entry name" value="EGF_extracell"/>
</dbReference>
<keyword evidence="4" id="KW-0245">EGF-like domain</keyword>
<evidence type="ECO:0000256" key="2">
    <source>
        <dbReference type="ARBA" id="ARBA00007449"/>
    </source>
</evidence>